<comment type="subcellular location">
    <subcellularLocation>
        <location evidence="1">Cell outer membrane</location>
    </subcellularLocation>
</comment>
<keyword evidence="6" id="KW-1185">Reference proteome</keyword>
<evidence type="ECO:0000256" key="1">
    <source>
        <dbReference type="ARBA" id="ARBA00004442"/>
    </source>
</evidence>
<keyword evidence="3" id="KW-0998">Cell outer membrane</keyword>
<evidence type="ECO:0000256" key="2">
    <source>
        <dbReference type="ARBA" id="ARBA00023136"/>
    </source>
</evidence>
<keyword evidence="2" id="KW-0472">Membrane</keyword>
<dbReference type="OrthoDB" id="9763822at2"/>
<accession>A0A2T6ABK1</accession>
<evidence type="ECO:0000256" key="3">
    <source>
        <dbReference type="ARBA" id="ARBA00023237"/>
    </source>
</evidence>
<evidence type="ECO:0000313" key="5">
    <source>
        <dbReference type="EMBL" id="PTX41191.1"/>
    </source>
</evidence>
<proteinExistence type="predicted"/>
<comment type="caution">
    <text evidence="5">The sequence shown here is derived from an EMBL/GenBank/DDBJ whole genome shotgun (WGS) entry which is preliminary data.</text>
</comment>
<evidence type="ECO:0000256" key="4">
    <source>
        <dbReference type="SAM" id="SignalP"/>
    </source>
</evidence>
<dbReference type="InterPro" id="IPR036942">
    <property type="entry name" value="Beta-barrel_TonB_sf"/>
</dbReference>
<feature type="signal peptide" evidence="4">
    <location>
        <begin position="1"/>
        <end position="26"/>
    </location>
</feature>
<evidence type="ECO:0000313" key="6">
    <source>
        <dbReference type="Proteomes" id="UP000244069"/>
    </source>
</evidence>
<name>A0A2T6ABK1_9RHOB</name>
<dbReference type="GO" id="GO:0009279">
    <property type="term" value="C:cell outer membrane"/>
    <property type="evidence" value="ECO:0007669"/>
    <property type="project" value="UniProtKB-SubCell"/>
</dbReference>
<dbReference type="InterPro" id="IPR045748">
    <property type="entry name" value="DcaP"/>
</dbReference>
<dbReference type="EMBL" id="QBKN01000031">
    <property type="protein sequence ID" value="PTX41191.1"/>
    <property type="molecule type" value="Genomic_DNA"/>
</dbReference>
<dbReference type="Proteomes" id="UP000244069">
    <property type="component" value="Unassembled WGS sequence"/>
</dbReference>
<dbReference type="AlphaFoldDB" id="A0A2T6ABK1"/>
<reference evidence="5 6" key="1">
    <citation type="submission" date="2018-04" db="EMBL/GenBank/DDBJ databases">
        <title>Genomic Encyclopedia of Archaeal and Bacterial Type Strains, Phase II (KMG-II): from individual species to whole genera.</title>
        <authorList>
            <person name="Goeker M."/>
        </authorList>
    </citation>
    <scope>NUCLEOTIDE SEQUENCE [LARGE SCALE GENOMIC DNA]</scope>
    <source>
        <strain evidence="5 6">DSM 29329</strain>
    </source>
</reference>
<sequence>MKNSLVARTALAGGVLAATLPGLAMAQEANPQGRIAQLERRVAQLESQQGDATSVQTPAGATLDFYGYAKADFFADEDYDLGNTIFSLGSAGLPDGPEDEGTQDAIAYETRLGLNATLPTEMGDMGATIEGDFYGDGGGEFRLRLAYGEFMGLQAGKNWTNWMPLATYPVTLDFQGPAGIPFARETQLRYTFEPMDAVEASVSVEDDPNGESDRFAVTAAAQYTFNDDTSVRLGVVSREIEGESGYGIALSGAAGLWQGGSVVANYIHGEGIGSYMVFPTDDIYDGDAVETDAAQIQLSQAVTDKITLSGAWGYREIDAGAANDTEELETVHITATYKPVEPVTMGVEYINGTRREFDGDSFDANRWQASVKYEF</sequence>
<gene>
    <name evidence="5" type="ORF">C8N44_13132</name>
</gene>
<protein>
    <submittedName>
        <fullName evidence="5">Porin-like protein</fullName>
    </submittedName>
</protein>
<organism evidence="5 6">
    <name type="scientific">Allosediminivita pacifica</name>
    <dbReference type="NCBI Taxonomy" id="1267769"/>
    <lineage>
        <taxon>Bacteria</taxon>
        <taxon>Pseudomonadati</taxon>
        <taxon>Pseudomonadota</taxon>
        <taxon>Alphaproteobacteria</taxon>
        <taxon>Rhodobacterales</taxon>
        <taxon>Paracoccaceae</taxon>
        <taxon>Allosediminivita</taxon>
    </lineage>
</organism>
<keyword evidence="4" id="KW-0732">Signal</keyword>
<dbReference type="RefSeq" id="WP_107978394.1">
    <property type="nucleotide sequence ID" value="NZ_BMEZ01000029.1"/>
</dbReference>
<feature type="chain" id="PRO_5032756066" evidence="4">
    <location>
        <begin position="27"/>
        <end position="375"/>
    </location>
</feature>
<dbReference type="Pfam" id="PF19577">
    <property type="entry name" value="DcaP"/>
    <property type="match status" value="1"/>
</dbReference>
<dbReference type="Gene3D" id="2.40.170.20">
    <property type="entry name" value="TonB-dependent receptor, beta-barrel domain"/>
    <property type="match status" value="1"/>
</dbReference>
<dbReference type="SUPFAM" id="SSF56935">
    <property type="entry name" value="Porins"/>
    <property type="match status" value="1"/>
</dbReference>